<keyword evidence="2" id="KW-1185">Reference proteome</keyword>
<organism evidence="1 2">
    <name type="scientific">Aspergillus nanangensis</name>
    <dbReference type="NCBI Taxonomy" id="2582783"/>
    <lineage>
        <taxon>Eukaryota</taxon>
        <taxon>Fungi</taxon>
        <taxon>Dikarya</taxon>
        <taxon>Ascomycota</taxon>
        <taxon>Pezizomycotina</taxon>
        <taxon>Eurotiomycetes</taxon>
        <taxon>Eurotiomycetidae</taxon>
        <taxon>Eurotiales</taxon>
        <taxon>Aspergillaceae</taxon>
        <taxon>Aspergillus</taxon>
        <taxon>Aspergillus subgen. Circumdati</taxon>
    </lineage>
</organism>
<dbReference type="EMBL" id="VCAU01000030">
    <property type="protein sequence ID" value="KAF9890004.1"/>
    <property type="molecule type" value="Genomic_DNA"/>
</dbReference>
<accession>A0AAD4CNX2</accession>
<protein>
    <submittedName>
        <fullName evidence="1">Uncharacterized protein</fullName>
    </submittedName>
</protein>
<gene>
    <name evidence="1" type="ORF">FE257_006684</name>
</gene>
<sequence>MATPSDYEPSITPAEFVASWRQTLDLHPGVSLSKSSILKSPNISDMDNHPFEQDDWSHYGDESCAVTDPVSPRRAREDSYAIESRVSVEYLQNPTPYASNVLINTVFNDLDTRAKGIEDQFKRQQIWNKDIQWGINIFAEGLPRLQALKDTITALEAKLHILTKSRVGEVLEF</sequence>
<dbReference type="Proteomes" id="UP001194746">
    <property type="component" value="Unassembled WGS sequence"/>
</dbReference>
<evidence type="ECO:0000313" key="1">
    <source>
        <dbReference type="EMBL" id="KAF9890004.1"/>
    </source>
</evidence>
<comment type="caution">
    <text evidence="1">The sequence shown here is derived from an EMBL/GenBank/DDBJ whole genome shotgun (WGS) entry which is preliminary data.</text>
</comment>
<proteinExistence type="predicted"/>
<evidence type="ECO:0000313" key="2">
    <source>
        <dbReference type="Proteomes" id="UP001194746"/>
    </source>
</evidence>
<dbReference type="AlphaFoldDB" id="A0AAD4CNX2"/>
<reference evidence="1" key="1">
    <citation type="journal article" date="2019" name="Beilstein J. Org. Chem.">
        <title>Nanangenines: drimane sesquiterpenoids as the dominant metabolite cohort of a novel Australian fungus, Aspergillus nanangensis.</title>
        <authorList>
            <person name="Lacey H.J."/>
            <person name="Gilchrist C.L.M."/>
            <person name="Crombie A."/>
            <person name="Kalaitzis J.A."/>
            <person name="Vuong D."/>
            <person name="Rutledge P.J."/>
            <person name="Turner P."/>
            <person name="Pitt J.I."/>
            <person name="Lacey E."/>
            <person name="Chooi Y.H."/>
            <person name="Piggott A.M."/>
        </authorList>
    </citation>
    <scope>NUCLEOTIDE SEQUENCE</scope>
    <source>
        <strain evidence="1">MST-FP2251</strain>
    </source>
</reference>
<name>A0AAD4CNX2_ASPNN</name>
<reference evidence="1" key="2">
    <citation type="submission" date="2020-02" db="EMBL/GenBank/DDBJ databases">
        <authorList>
            <person name="Gilchrist C.L.M."/>
            <person name="Chooi Y.-H."/>
        </authorList>
    </citation>
    <scope>NUCLEOTIDE SEQUENCE</scope>
    <source>
        <strain evidence="1">MST-FP2251</strain>
    </source>
</reference>